<keyword evidence="2" id="KW-1185">Reference proteome</keyword>
<dbReference type="Proteomes" id="UP000824120">
    <property type="component" value="Chromosome 8"/>
</dbReference>
<protein>
    <submittedName>
        <fullName evidence="1">Uncharacterized protein</fullName>
    </submittedName>
</protein>
<accession>A0A9J5XT55</accession>
<dbReference type="EMBL" id="JACXVP010000008">
    <property type="protein sequence ID" value="KAG5590344.1"/>
    <property type="molecule type" value="Genomic_DNA"/>
</dbReference>
<gene>
    <name evidence="1" type="ORF">H5410_040858</name>
</gene>
<comment type="caution">
    <text evidence="1">The sequence shown here is derived from an EMBL/GenBank/DDBJ whole genome shotgun (WGS) entry which is preliminary data.</text>
</comment>
<evidence type="ECO:0000313" key="1">
    <source>
        <dbReference type="EMBL" id="KAG5590344.1"/>
    </source>
</evidence>
<evidence type="ECO:0000313" key="2">
    <source>
        <dbReference type="Proteomes" id="UP000824120"/>
    </source>
</evidence>
<name>A0A9J5XT55_SOLCO</name>
<reference evidence="1 2" key="1">
    <citation type="submission" date="2020-09" db="EMBL/GenBank/DDBJ databases">
        <title>De no assembly of potato wild relative species, Solanum commersonii.</title>
        <authorList>
            <person name="Cho K."/>
        </authorList>
    </citation>
    <scope>NUCLEOTIDE SEQUENCE [LARGE SCALE GENOMIC DNA]</scope>
    <source>
        <strain evidence="1">LZ3.2</strain>
        <tissue evidence="1">Leaf</tissue>
    </source>
</reference>
<proteinExistence type="predicted"/>
<dbReference type="AlphaFoldDB" id="A0A9J5XT55"/>
<sequence length="66" mass="7884">MTRISYARFLVEVDVAQPLLDSIYISTPPPIPMFYYRCMMFVHELPHYWNKNDQGVIEGEFQDKNK</sequence>
<organism evidence="1 2">
    <name type="scientific">Solanum commersonii</name>
    <name type="common">Commerson's wild potato</name>
    <name type="synonym">Commerson's nightshade</name>
    <dbReference type="NCBI Taxonomy" id="4109"/>
    <lineage>
        <taxon>Eukaryota</taxon>
        <taxon>Viridiplantae</taxon>
        <taxon>Streptophyta</taxon>
        <taxon>Embryophyta</taxon>
        <taxon>Tracheophyta</taxon>
        <taxon>Spermatophyta</taxon>
        <taxon>Magnoliopsida</taxon>
        <taxon>eudicotyledons</taxon>
        <taxon>Gunneridae</taxon>
        <taxon>Pentapetalae</taxon>
        <taxon>asterids</taxon>
        <taxon>lamiids</taxon>
        <taxon>Solanales</taxon>
        <taxon>Solanaceae</taxon>
        <taxon>Solanoideae</taxon>
        <taxon>Solaneae</taxon>
        <taxon>Solanum</taxon>
    </lineage>
</organism>